<dbReference type="PANTHER" id="PTHR10093">
    <property type="entry name" value="IRON-SULFUR CLUSTER ASSEMBLY ENZYME NIFU HOMOLOG"/>
    <property type="match status" value="1"/>
</dbReference>
<evidence type="ECO:0000259" key="1">
    <source>
        <dbReference type="Pfam" id="PF01592"/>
    </source>
</evidence>
<reference evidence="3" key="1">
    <citation type="submission" date="2017-09" db="EMBL/GenBank/DDBJ databases">
        <title>Depth-based differentiation of microbial function through sediment-hosted aquifers and enrichment of novel symbionts in the deep terrestrial subsurface.</title>
        <authorList>
            <person name="Probst A.J."/>
            <person name="Ladd B."/>
            <person name="Jarett J.K."/>
            <person name="Geller-Mcgrath D.E."/>
            <person name="Sieber C.M.K."/>
            <person name="Emerson J.B."/>
            <person name="Anantharaman K."/>
            <person name="Thomas B.C."/>
            <person name="Malmstrom R."/>
            <person name="Stieglmeier M."/>
            <person name="Klingl A."/>
            <person name="Woyke T."/>
            <person name="Ryan C.M."/>
            <person name="Banfield J.F."/>
        </authorList>
    </citation>
    <scope>NUCLEOTIDE SEQUENCE [LARGE SCALE GENOMIC DNA]</scope>
</reference>
<name>A0A2H0YQN1_9BACT</name>
<dbReference type="AlphaFoldDB" id="A0A2H0YQN1"/>
<evidence type="ECO:0000313" key="3">
    <source>
        <dbReference type="Proteomes" id="UP000236845"/>
    </source>
</evidence>
<dbReference type="GO" id="GO:0005506">
    <property type="term" value="F:iron ion binding"/>
    <property type="evidence" value="ECO:0007669"/>
    <property type="project" value="InterPro"/>
</dbReference>
<dbReference type="Pfam" id="PF01592">
    <property type="entry name" value="NifU_N"/>
    <property type="match status" value="1"/>
</dbReference>
<gene>
    <name evidence="2" type="ORF">COT26_01550</name>
</gene>
<evidence type="ECO:0000313" key="2">
    <source>
        <dbReference type="EMBL" id="PIS40788.1"/>
    </source>
</evidence>
<dbReference type="Gene3D" id="3.90.1010.10">
    <property type="match status" value="1"/>
</dbReference>
<dbReference type="Proteomes" id="UP000236845">
    <property type="component" value="Unassembled WGS sequence"/>
</dbReference>
<feature type="domain" description="NIF system FeS cluster assembly NifU N-terminal" evidence="1">
    <location>
        <begin position="5"/>
        <end position="119"/>
    </location>
</feature>
<dbReference type="GO" id="GO:0016226">
    <property type="term" value="P:iron-sulfur cluster assembly"/>
    <property type="evidence" value="ECO:0007669"/>
    <property type="project" value="InterPro"/>
</dbReference>
<dbReference type="InterPro" id="IPR002871">
    <property type="entry name" value="NIF_FeS_clus_asmbl_NifU_N"/>
</dbReference>
<dbReference type="SUPFAM" id="SSF82649">
    <property type="entry name" value="SufE/NifU"/>
    <property type="match status" value="1"/>
</dbReference>
<dbReference type="GO" id="GO:0051536">
    <property type="term" value="F:iron-sulfur cluster binding"/>
    <property type="evidence" value="ECO:0007669"/>
    <property type="project" value="InterPro"/>
</dbReference>
<dbReference type="EMBL" id="PEXW01000031">
    <property type="protein sequence ID" value="PIS40788.1"/>
    <property type="molecule type" value="Genomic_DNA"/>
</dbReference>
<accession>A0A2H0YQN1</accession>
<organism evidence="2 3">
    <name type="scientific">Candidatus Kerfeldbacteria bacterium CG08_land_8_20_14_0_20_43_14</name>
    <dbReference type="NCBI Taxonomy" id="2014246"/>
    <lineage>
        <taxon>Bacteria</taxon>
        <taxon>Candidatus Kerfeldiibacteriota</taxon>
    </lineage>
</organism>
<dbReference type="CDD" id="cd06664">
    <property type="entry name" value="IscU_like"/>
    <property type="match status" value="1"/>
</dbReference>
<protein>
    <recommendedName>
        <fullName evidence="1">NIF system FeS cluster assembly NifU N-terminal domain-containing protein</fullName>
    </recommendedName>
</protein>
<sequence>MSEIYREIIIDHYKNPRNFGKLKNPDYHSHEDNLVCGDKVEFFVQLDKAGKVKEVRWQGEGCALSQASASLLSEMLVGKNLQELNRIGNKDIFKIVGENLNPSRQKCATLSIEALQKMLKTKT</sequence>
<comment type="caution">
    <text evidence="2">The sequence shown here is derived from an EMBL/GenBank/DDBJ whole genome shotgun (WGS) entry which is preliminary data.</text>
</comment>
<proteinExistence type="predicted"/>